<accession>A0AAV4KAH7</accession>
<evidence type="ECO:0000256" key="1">
    <source>
        <dbReference type="SAM" id="MobiDB-lite"/>
    </source>
</evidence>
<organism evidence="2 5">
    <name type="scientific">Deinococcus wulumuqiensis</name>
    <dbReference type="NCBI Taxonomy" id="980427"/>
    <lineage>
        <taxon>Bacteria</taxon>
        <taxon>Thermotogati</taxon>
        <taxon>Deinococcota</taxon>
        <taxon>Deinococci</taxon>
        <taxon>Deinococcales</taxon>
        <taxon>Deinococcaceae</taxon>
        <taxon>Deinococcus</taxon>
    </lineage>
</organism>
<keyword evidence="4" id="KW-1185">Reference proteome</keyword>
<reference evidence="3" key="1">
    <citation type="journal article" date="2014" name="Int. J. Syst. Evol. Microbiol.">
        <title>Complete genome of a new Firmicutes species belonging to the dominant human colonic microbiota ('Ruminococcus bicirculans') reveals two chromosomes and a selective capacity to utilize plant glucans.</title>
        <authorList>
            <consortium name="NISC Comparative Sequencing Program"/>
            <person name="Wegmann U."/>
            <person name="Louis P."/>
            <person name="Goesmann A."/>
            <person name="Henrissat B."/>
            <person name="Duncan S.H."/>
            <person name="Flint H.J."/>
        </authorList>
    </citation>
    <scope>NUCLEOTIDE SEQUENCE</scope>
    <source>
        <strain evidence="3">CGMCC 1.8884</strain>
    </source>
</reference>
<feature type="region of interest" description="Disordered" evidence="1">
    <location>
        <begin position="97"/>
        <end position="119"/>
    </location>
</feature>
<dbReference type="Proteomes" id="UP000652720">
    <property type="component" value="Unassembled WGS sequence"/>
</dbReference>
<name>A0AAV4KAH7_9DEIO</name>
<dbReference type="GeneID" id="66641024"/>
<dbReference type="EMBL" id="BMLZ01000015">
    <property type="protein sequence ID" value="GGP29787.1"/>
    <property type="molecule type" value="Genomic_DNA"/>
</dbReference>
<sequence length="119" mass="12963">MTPSPLNPPPATLSLLRELHGALRPAWAALPGQTSAGPVPEYRAAPVPENLRGDADAVVIDFDDTFAPTHRNLQAAYDALTEIRAFDKKTQRLFGERSECKTRSRAENGVMRGAVPRIT</sequence>
<evidence type="ECO:0000313" key="2">
    <source>
        <dbReference type="EMBL" id="GGI84436.1"/>
    </source>
</evidence>
<comment type="caution">
    <text evidence="2">The sequence shown here is derived from an EMBL/GenBank/DDBJ whole genome shotgun (WGS) entry which is preliminary data.</text>
</comment>
<dbReference type="Proteomes" id="UP000630135">
    <property type="component" value="Unassembled WGS sequence"/>
</dbReference>
<dbReference type="AlphaFoldDB" id="A0AAV4KAH7"/>
<proteinExistence type="predicted"/>
<feature type="compositionally biased region" description="Basic and acidic residues" evidence="1">
    <location>
        <begin position="97"/>
        <end position="106"/>
    </location>
</feature>
<dbReference type="EMBL" id="BMMA01000016">
    <property type="protein sequence ID" value="GGI84436.1"/>
    <property type="molecule type" value="Genomic_DNA"/>
</dbReference>
<gene>
    <name evidence="3" type="ORF">GCM10008021_14380</name>
    <name evidence="2" type="ORF">GCM10010914_18500</name>
</gene>
<reference evidence="2" key="4">
    <citation type="submission" date="2023-08" db="EMBL/GenBank/DDBJ databases">
        <authorList>
            <person name="Sun Q."/>
            <person name="Zhou Y."/>
        </authorList>
    </citation>
    <scope>NUCLEOTIDE SEQUENCE</scope>
    <source>
        <strain evidence="3">CGMCC 1.8884</strain>
        <strain evidence="2">CGMCC 1.8885</strain>
    </source>
</reference>
<reference evidence="2" key="2">
    <citation type="journal article" date="2014" name="Int. J. Syst. Evol. Microbiol.">
        <title>Complete genome sequence of Corynebacterium casei LMG S-19264T (=DSM 44701T), isolated from a smear-ripened cheese.</title>
        <authorList>
            <consortium name="US DOE Joint Genome Institute (JGI-PGF)"/>
            <person name="Walter F."/>
            <person name="Albersmeier A."/>
            <person name="Kalinowski J."/>
            <person name="Ruckert C."/>
        </authorList>
    </citation>
    <scope>NUCLEOTIDE SEQUENCE</scope>
    <source>
        <strain evidence="2">CGMCC 1.8885</strain>
    </source>
</reference>
<reference evidence="4" key="3">
    <citation type="journal article" date="2019" name="Int. J. Syst. Evol. Microbiol.">
        <title>The Global Catalogue of Microorganisms (GCM) 10K type strain sequencing project: providing services to taxonomists for standard genome sequencing and annotation.</title>
        <authorList>
            <consortium name="The Broad Institute Genomics Platform"/>
            <consortium name="The Broad Institute Genome Sequencing Center for Infectious Disease"/>
            <person name="Wu L."/>
            <person name="Ma J."/>
        </authorList>
    </citation>
    <scope>NUCLEOTIDE SEQUENCE [LARGE SCALE GENOMIC DNA]</scope>
    <source>
        <strain evidence="4">CGMCC 1.8884</strain>
    </source>
</reference>
<dbReference type="RefSeq" id="WP_017869759.1">
    <property type="nucleotide sequence ID" value="NZ_BMLZ01000015.1"/>
</dbReference>
<protein>
    <submittedName>
        <fullName evidence="2">Uncharacterized protein</fullName>
    </submittedName>
</protein>
<evidence type="ECO:0000313" key="4">
    <source>
        <dbReference type="Proteomes" id="UP000630135"/>
    </source>
</evidence>
<evidence type="ECO:0000313" key="3">
    <source>
        <dbReference type="EMBL" id="GGP29787.1"/>
    </source>
</evidence>
<evidence type="ECO:0000313" key="5">
    <source>
        <dbReference type="Proteomes" id="UP000652720"/>
    </source>
</evidence>